<evidence type="ECO:0000313" key="2">
    <source>
        <dbReference type="Proteomes" id="UP000054097"/>
    </source>
</evidence>
<evidence type="ECO:0000313" key="1">
    <source>
        <dbReference type="EMBL" id="KIM26808.1"/>
    </source>
</evidence>
<reference evidence="2" key="2">
    <citation type="submission" date="2015-01" db="EMBL/GenBank/DDBJ databases">
        <title>Evolutionary Origins and Diversification of the Mycorrhizal Mutualists.</title>
        <authorList>
            <consortium name="DOE Joint Genome Institute"/>
            <consortium name="Mycorrhizal Genomics Consortium"/>
            <person name="Kohler A."/>
            <person name="Kuo A."/>
            <person name="Nagy L.G."/>
            <person name="Floudas D."/>
            <person name="Copeland A."/>
            <person name="Barry K.W."/>
            <person name="Cichocki N."/>
            <person name="Veneault-Fourrey C."/>
            <person name="LaButti K."/>
            <person name="Lindquist E.A."/>
            <person name="Lipzen A."/>
            <person name="Lundell T."/>
            <person name="Morin E."/>
            <person name="Murat C."/>
            <person name="Riley R."/>
            <person name="Ohm R."/>
            <person name="Sun H."/>
            <person name="Tunlid A."/>
            <person name="Henrissat B."/>
            <person name="Grigoriev I.V."/>
            <person name="Hibbett D.S."/>
            <person name="Martin F."/>
        </authorList>
    </citation>
    <scope>NUCLEOTIDE SEQUENCE [LARGE SCALE GENOMIC DNA]</scope>
    <source>
        <strain evidence="2">MAFF 305830</strain>
    </source>
</reference>
<dbReference type="AlphaFoldDB" id="A0A0C2WKE1"/>
<name>A0A0C2WKE1_SERVB</name>
<accession>A0A0C2WKE1</accession>
<sequence>MCVNLTTLRWCVEQVYYYNPGANPCTTLISFWFDGETKRLTRISMRLRDDREAGYFKPMPHLYTVHLEYPKKSGGSRDAFYYQFDDHAVPSMREEVVGHPQYPWIAATVFGTLTQTSPSAAVADERLNLLCAAVTYHTSNGTLVLPNSFHAQPIPCVLNIPSTQMLLWTYKLRSIDLWVPFSDPKQLAATMVALNYQLARSRANLGSQSRLKDARFAGVDHSTCQGKCHGHFE</sequence>
<dbReference type="EMBL" id="KN824303">
    <property type="protein sequence ID" value="KIM26808.1"/>
    <property type="molecule type" value="Genomic_DNA"/>
</dbReference>
<reference evidence="1 2" key="1">
    <citation type="submission" date="2014-04" db="EMBL/GenBank/DDBJ databases">
        <authorList>
            <consortium name="DOE Joint Genome Institute"/>
            <person name="Kuo A."/>
            <person name="Zuccaro A."/>
            <person name="Kohler A."/>
            <person name="Nagy L.G."/>
            <person name="Floudas D."/>
            <person name="Copeland A."/>
            <person name="Barry K.W."/>
            <person name="Cichocki N."/>
            <person name="Veneault-Fourrey C."/>
            <person name="LaButti K."/>
            <person name="Lindquist E.A."/>
            <person name="Lipzen A."/>
            <person name="Lundell T."/>
            <person name="Morin E."/>
            <person name="Murat C."/>
            <person name="Sun H."/>
            <person name="Tunlid A."/>
            <person name="Henrissat B."/>
            <person name="Grigoriev I.V."/>
            <person name="Hibbett D.S."/>
            <person name="Martin F."/>
            <person name="Nordberg H.P."/>
            <person name="Cantor M.N."/>
            <person name="Hua S.X."/>
        </authorList>
    </citation>
    <scope>NUCLEOTIDE SEQUENCE [LARGE SCALE GENOMIC DNA]</scope>
    <source>
        <strain evidence="1 2">MAFF 305830</strain>
    </source>
</reference>
<dbReference type="HOGENOM" id="CLU_076959_0_0_1"/>
<dbReference type="Proteomes" id="UP000054097">
    <property type="component" value="Unassembled WGS sequence"/>
</dbReference>
<keyword evidence="2" id="KW-1185">Reference proteome</keyword>
<protein>
    <submittedName>
        <fullName evidence="1">Uncharacterized protein</fullName>
    </submittedName>
</protein>
<organism evidence="1 2">
    <name type="scientific">Serendipita vermifera MAFF 305830</name>
    <dbReference type="NCBI Taxonomy" id="933852"/>
    <lineage>
        <taxon>Eukaryota</taxon>
        <taxon>Fungi</taxon>
        <taxon>Dikarya</taxon>
        <taxon>Basidiomycota</taxon>
        <taxon>Agaricomycotina</taxon>
        <taxon>Agaricomycetes</taxon>
        <taxon>Sebacinales</taxon>
        <taxon>Serendipitaceae</taxon>
        <taxon>Serendipita</taxon>
    </lineage>
</organism>
<gene>
    <name evidence="1" type="ORF">M408DRAFT_177914</name>
</gene>
<proteinExistence type="predicted"/>